<reference evidence="2 3" key="1">
    <citation type="journal article" date="2015" name="Stand. Genomic Sci.">
        <title>Genomic Encyclopedia of Bacterial and Archaeal Type Strains, Phase III: the genomes of soil and plant-associated and newly described type strains.</title>
        <authorList>
            <person name="Whitman W.B."/>
            <person name="Woyke T."/>
            <person name="Klenk H.P."/>
            <person name="Zhou Y."/>
            <person name="Lilburn T.G."/>
            <person name="Beck B.J."/>
            <person name="De Vos P."/>
            <person name="Vandamme P."/>
            <person name="Eisen J.A."/>
            <person name="Garrity G."/>
            <person name="Hugenholtz P."/>
            <person name="Kyrpides N.C."/>
        </authorList>
    </citation>
    <scope>NUCLEOTIDE SEQUENCE [LARGE SCALE GENOMIC DNA]</scope>
    <source>
        <strain evidence="2 3">CV53</strain>
    </source>
</reference>
<dbReference type="AlphaFoldDB" id="A0A4V2RCD4"/>
<organism evidence="2 3">
    <name type="scientific">Mesobacillus foraminis</name>
    <dbReference type="NCBI Taxonomy" id="279826"/>
    <lineage>
        <taxon>Bacteria</taxon>
        <taxon>Bacillati</taxon>
        <taxon>Bacillota</taxon>
        <taxon>Bacilli</taxon>
        <taxon>Bacillales</taxon>
        <taxon>Bacillaceae</taxon>
        <taxon>Mesobacillus</taxon>
    </lineage>
</organism>
<dbReference type="CDD" id="cd02440">
    <property type="entry name" value="AdoMet_MTases"/>
    <property type="match status" value="1"/>
</dbReference>
<dbReference type="Gene3D" id="3.40.50.150">
    <property type="entry name" value="Vaccinia Virus protein VP39"/>
    <property type="match status" value="1"/>
</dbReference>
<name>A0A4V2RCD4_9BACI</name>
<dbReference type="RefSeq" id="WP_132011080.1">
    <property type="nucleotide sequence ID" value="NZ_JABUHM010000012.1"/>
</dbReference>
<proteinExistence type="predicted"/>
<comment type="caution">
    <text evidence="2">The sequence shown here is derived from an EMBL/GenBank/DDBJ whole genome shotgun (WGS) entry which is preliminary data.</text>
</comment>
<evidence type="ECO:0000313" key="2">
    <source>
        <dbReference type="EMBL" id="TCN20470.1"/>
    </source>
</evidence>
<dbReference type="EMBL" id="SLVV01000014">
    <property type="protein sequence ID" value="TCN20470.1"/>
    <property type="molecule type" value="Genomic_DNA"/>
</dbReference>
<keyword evidence="2" id="KW-0808">Transferase</keyword>
<evidence type="ECO:0000313" key="3">
    <source>
        <dbReference type="Proteomes" id="UP000295689"/>
    </source>
</evidence>
<dbReference type="Pfam" id="PF08241">
    <property type="entry name" value="Methyltransf_11"/>
    <property type="match status" value="1"/>
</dbReference>
<feature type="domain" description="Methyltransferase type 11" evidence="1">
    <location>
        <begin position="48"/>
        <end position="139"/>
    </location>
</feature>
<dbReference type="PANTHER" id="PTHR43861">
    <property type="entry name" value="TRANS-ACONITATE 2-METHYLTRANSFERASE-RELATED"/>
    <property type="match status" value="1"/>
</dbReference>
<accession>A0A4V2RCD4</accession>
<evidence type="ECO:0000259" key="1">
    <source>
        <dbReference type="Pfam" id="PF08241"/>
    </source>
</evidence>
<gene>
    <name evidence="2" type="ORF">EV146_11490</name>
</gene>
<keyword evidence="2" id="KW-0489">Methyltransferase</keyword>
<dbReference type="Proteomes" id="UP000295689">
    <property type="component" value="Unassembled WGS sequence"/>
</dbReference>
<sequence>MDNNRNLFIYKIWSPIYDLFFNSGPFLKARRSLFKDIPFKEGNSVLFIGVGTGADLEQITLNKLAITAIDYSEDMLKQAKRKFSSDNILFLQMDAQHLKLASEEYDYVVASLILTVVPDGRKVFREMVRVTKKGGMILIFDKFAPENKALSPLKKFLRPFISLLGTDIGVTFKHLYQDAQDDVIMVEDQDLLFNGMYRKIRLLKK</sequence>
<dbReference type="InterPro" id="IPR013216">
    <property type="entry name" value="Methyltransf_11"/>
</dbReference>
<dbReference type="InterPro" id="IPR029063">
    <property type="entry name" value="SAM-dependent_MTases_sf"/>
</dbReference>
<dbReference type="SUPFAM" id="SSF53335">
    <property type="entry name" value="S-adenosyl-L-methionine-dependent methyltransferases"/>
    <property type="match status" value="1"/>
</dbReference>
<protein>
    <submittedName>
        <fullName evidence="2">Methyltransferase family protein</fullName>
    </submittedName>
</protein>
<keyword evidence="3" id="KW-1185">Reference proteome</keyword>
<dbReference type="GO" id="GO:0008757">
    <property type="term" value="F:S-adenosylmethionine-dependent methyltransferase activity"/>
    <property type="evidence" value="ECO:0007669"/>
    <property type="project" value="InterPro"/>
</dbReference>
<dbReference type="PANTHER" id="PTHR43861:SF1">
    <property type="entry name" value="TRANS-ACONITATE 2-METHYLTRANSFERASE"/>
    <property type="match status" value="1"/>
</dbReference>
<dbReference type="GO" id="GO:0032259">
    <property type="term" value="P:methylation"/>
    <property type="evidence" value="ECO:0007669"/>
    <property type="project" value="UniProtKB-KW"/>
</dbReference>